<keyword evidence="6 12" id="KW-0697">Rotamase</keyword>
<keyword evidence="18" id="KW-1185">Reference proteome</keyword>
<dbReference type="Proteomes" id="UP000076268">
    <property type="component" value="Unassembled WGS sequence"/>
</dbReference>
<dbReference type="GO" id="GO:0003755">
    <property type="term" value="F:peptidyl-prolyl cis-trans isomerase activity"/>
    <property type="evidence" value="ECO:0007669"/>
    <property type="project" value="UniProtKB-UniRule"/>
</dbReference>
<dbReference type="InterPro" id="IPR008880">
    <property type="entry name" value="Trigger_fac_C"/>
</dbReference>
<evidence type="ECO:0000256" key="1">
    <source>
        <dbReference type="ARBA" id="ARBA00000971"/>
    </source>
</evidence>
<dbReference type="InterPro" id="IPR036611">
    <property type="entry name" value="Trigger_fac_ribosome-bd_sf"/>
</dbReference>
<dbReference type="AlphaFoldDB" id="A0A154BS82"/>
<feature type="coiled-coil region" evidence="15">
    <location>
        <begin position="361"/>
        <end position="388"/>
    </location>
</feature>
<evidence type="ECO:0000256" key="3">
    <source>
        <dbReference type="ARBA" id="ARBA00013194"/>
    </source>
</evidence>
<evidence type="ECO:0000313" key="18">
    <source>
        <dbReference type="Proteomes" id="UP000076268"/>
    </source>
</evidence>
<protein>
    <recommendedName>
        <fullName evidence="4 12">Trigger factor</fullName>
        <shortName evidence="12">TF</shortName>
        <ecNumber evidence="3 12">5.2.1.8</ecNumber>
    </recommendedName>
    <alternativeName>
        <fullName evidence="11 12">PPIase</fullName>
    </alternativeName>
</protein>
<feature type="domain" description="PPIase FKBP-type" evidence="16">
    <location>
        <begin position="163"/>
        <end position="223"/>
    </location>
</feature>
<evidence type="ECO:0000256" key="5">
    <source>
        <dbReference type="ARBA" id="ARBA00022618"/>
    </source>
</evidence>
<keyword evidence="15" id="KW-0175">Coiled coil</keyword>
<dbReference type="Pfam" id="PF00254">
    <property type="entry name" value="FKBP_C"/>
    <property type="match status" value="1"/>
</dbReference>
<evidence type="ECO:0000256" key="2">
    <source>
        <dbReference type="ARBA" id="ARBA00005464"/>
    </source>
</evidence>
<dbReference type="InterPro" id="IPR001179">
    <property type="entry name" value="PPIase_FKBP_dom"/>
</dbReference>
<dbReference type="HAMAP" id="MF_00303">
    <property type="entry name" value="Trigger_factor_Tig"/>
    <property type="match status" value="1"/>
</dbReference>
<dbReference type="SUPFAM" id="SSF54534">
    <property type="entry name" value="FKBP-like"/>
    <property type="match status" value="1"/>
</dbReference>
<evidence type="ECO:0000256" key="15">
    <source>
        <dbReference type="SAM" id="Coils"/>
    </source>
</evidence>
<dbReference type="SUPFAM" id="SSF109998">
    <property type="entry name" value="Triger factor/SurA peptide-binding domain-like"/>
    <property type="match status" value="1"/>
</dbReference>
<dbReference type="Pfam" id="PF05698">
    <property type="entry name" value="Trigger_C"/>
    <property type="match status" value="1"/>
</dbReference>
<dbReference type="NCBIfam" id="TIGR00115">
    <property type="entry name" value="tig"/>
    <property type="match status" value="1"/>
</dbReference>
<comment type="function">
    <text evidence="10 12">Involved in protein export. Acts as a chaperone by maintaining the newly synthesized protein in an open conformation. Functions as a peptidyl-prolyl cis-trans isomerase.</text>
</comment>
<dbReference type="Gene3D" id="3.30.70.1050">
    <property type="entry name" value="Trigger factor ribosome-binding domain"/>
    <property type="match status" value="1"/>
</dbReference>
<dbReference type="PIRSF" id="PIRSF003095">
    <property type="entry name" value="Trigger_factor"/>
    <property type="match status" value="1"/>
</dbReference>
<evidence type="ECO:0000256" key="11">
    <source>
        <dbReference type="ARBA" id="ARBA00029986"/>
    </source>
</evidence>
<reference evidence="17 18" key="1">
    <citation type="submission" date="2016-02" db="EMBL/GenBank/DDBJ databases">
        <title>Anaerosporomusa subterraneum gen. nov., sp. nov., a spore-forming obligate anaerobe isolated from saprolite.</title>
        <authorList>
            <person name="Choi J.K."/>
            <person name="Shah M."/>
            <person name="Yee N."/>
        </authorList>
    </citation>
    <scope>NUCLEOTIDE SEQUENCE [LARGE SCALE GENOMIC DNA]</scope>
    <source>
        <strain evidence="17 18">RU4</strain>
    </source>
</reference>
<dbReference type="InterPro" id="IPR046357">
    <property type="entry name" value="PPIase_dom_sf"/>
</dbReference>
<dbReference type="InterPro" id="IPR037041">
    <property type="entry name" value="Trigger_fac_C_sf"/>
</dbReference>
<evidence type="ECO:0000256" key="14">
    <source>
        <dbReference type="RuleBase" id="RU003914"/>
    </source>
</evidence>
<dbReference type="GO" id="GO:0015031">
    <property type="term" value="P:protein transport"/>
    <property type="evidence" value="ECO:0007669"/>
    <property type="project" value="UniProtKB-UniRule"/>
</dbReference>
<evidence type="ECO:0000259" key="16">
    <source>
        <dbReference type="PROSITE" id="PS50059"/>
    </source>
</evidence>
<dbReference type="Pfam" id="PF05697">
    <property type="entry name" value="Trigger_N"/>
    <property type="match status" value="1"/>
</dbReference>
<dbReference type="RefSeq" id="WP_066242766.1">
    <property type="nucleotide sequence ID" value="NZ_LSGP01000017.1"/>
</dbReference>
<gene>
    <name evidence="12" type="primary">tig</name>
    <name evidence="17" type="ORF">AXX12_10120</name>
</gene>
<organism evidence="17 18">
    <name type="scientific">Anaerosporomusa subterranea</name>
    <dbReference type="NCBI Taxonomy" id="1794912"/>
    <lineage>
        <taxon>Bacteria</taxon>
        <taxon>Bacillati</taxon>
        <taxon>Bacillota</taxon>
        <taxon>Negativicutes</taxon>
        <taxon>Acetonemataceae</taxon>
        <taxon>Anaerosporomusa</taxon>
    </lineage>
</organism>
<comment type="similarity">
    <text evidence="2 12 14">Belongs to the FKBP-type PPIase family. Tig subfamily.</text>
</comment>
<keyword evidence="9 12" id="KW-0131">Cell cycle</keyword>
<evidence type="ECO:0000256" key="6">
    <source>
        <dbReference type="ARBA" id="ARBA00023110"/>
    </source>
</evidence>
<keyword evidence="7 12" id="KW-0143">Chaperone</keyword>
<dbReference type="Gene3D" id="1.10.3120.10">
    <property type="entry name" value="Trigger factor, C-terminal domain"/>
    <property type="match status" value="1"/>
</dbReference>
<accession>A0A154BS82</accession>
<dbReference type="InterPro" id="IPR008881">
    <property type="entry name" value="Trigger_fac_ribosome-bd_bac"/>
</dbReference>
<name>A0A154BS82_ANASB</name>
<dbReference type="EC" id="5.2.1.8" evidence="3 12"/>
<sequence length="433" mass="48328">MRVTAEKIDNHKIVLEVEIPQPEVDKAFDRAYQRLANKVNIPGFRKGKAPRKILEARLGKEALADEAFELLAPQAYSKALDEQQIEPVSRPHIDVVQLEQGQPFIFKATVVAKPEVTLGEYKGLKAVMAPVAVSEEEVNQKIEELRERHAKMIVVPDAALQNGDFSIIDFEGFVDGQPFKGGDAKGYPLELGSGSFIPGFEEQLLGAKAGESREVKVSFPTDYFVPELAGKEAKFDVVIQDVKRKELPEVDADFAKDASNFDSVEELKADIKNKLEVTASQKSERDYRNEIMKQAVEGVKVDLPEVMVEAKIDQMIEDLDINLQNRGLKLENYLQYMGTDATGLREKYRESADIAVRTDLLLDEIAKAEALKVENEDLDQEVHEMAQSYNAPVDEVRKIVIEQGRVGALSQNVLRKKAMQVIFDSAVKAEAGE</sequence>
<dbReference type="STRING" id="1794912.AXX12_10120"/>
<dbReference type="GO" id="GO:0043022">
    <property type="term" value="F:ribosome binding"/>
    <property type="evidence" value="ECO:0007669"/>
    <property type="project" value="TreeGrafter"/>
</dbReference>
<dbReference type="GO" id="GO:0051083">
    <property type="term" value="P:'de novo' cotranslational protein folding"/>
    <property type="evidence" value="ECO:0007669"/>
    <property type="project" value="TreeGrafter"/>
</dbReference>
<dbReference type="PANTHER" id="PTHR30560">
    <property type="entry name" value="TRIGGER FACTOR CHAPERONE AND PEPTIDYL-PROLYL CIS/TRANS ISOMERASE"/>
    <property type="match status" value="1"/>
</dbReference>
<dbReference type="GO" id="GO:0005737">
    <property type="term" value="C:cytoplasm"/>
    <property type="evidence" value="ECO:0007669"/>
    <property type="project" value="UniProtKB-SubCell"/>
</dbReference>
<dbReference type="EMBL" id="LSGP01000017">
    <property type="protein sequence ID" value="KYZ76757.1"/>
    <property type="molecule type" value="Genomic_DNA"/>
</dbReference>
<dbReference type="PROSITE" id="PS50059">
    <property type="entry name" value="FKBP_PPIASE"/>
    <property type="match status" value="1"/>
</dbReference>
<dbReference type="Gene3D" id="3.10.50.40">
    <property type="match status" value="1"/>
</dbReference>
<evidence type="ECO:0000256" key="9">
    <source>
        <dbReference type="ARBA" id="ARBA00023306"/>
    </source>
</evidence>
<keyword evidence="12" id="KW-0963">Cytoplasm</keyword>
<evidence type="ECO:0000256" key="7">
    <source>
        <dbReference type="ARBA" id="ARBA00023186"/>
    </source>
</evidence>
<dbReference type="GO" id="GO:0043335">
    <property type="term" value="P:protein unfolding"/>
    <property type="evidence" value="ECO:0007669"/>
    <property type="project" value="TreeGrafter"/>
</dbReference>
<keyword evidence="5 12" id="KW-0132">Cell division</keyword>
<dbReference type="InterPro" id="IPR027304">
    <property type="entry name" value="Trigger_fact/SurA_dom_sf"/>
</dbReference>
<dbReference type="InterPro" id="IPR005215">
    <property type="entry name" value="Trig_fac"/>
</dbReference>
<proteinExistence type="inferred from homology"/>
<evidence type="ECO:0000256" key="8">
    <source>
        <dbReference type="ARBA" id="ARBA00023235"/>
    </source>
</evidence>
<comment type="subcellular location">
    <subcellularLocation>
        <location evidence="12">Cytoplasm</location>
    </subcellularLocation>
    <text evidence="12">About half TF is bound to the ribosome near the polypeptide exit tunnel while the other half is free in the cytoplasm.</text>
</comment>
<comment type="domain">
    <text evidence="12">Consists of 3 domains; the N-terminus binds the ribosome, the middle domain has PPIase activity, while the C-terminus has intrinsic chaperone activity on its own.</text>
</comment>
<evidence type="ECO:0000313" key="17">
    <source>
        <dbReference type="EMBL" id="KYZ76757.1"/>
    </source>
</evidence>
<evidence type="ECO:0000256" key="4">
    <source>
        <dbReference type="ARBA" id="ARBA00016902"/>
    </source>
</evidence>
<dbReference type="PANTHER" id="PTHR30560:SF3">
    <property type="entry name" value="TRIGGER FACTOR-LIKE PROTEIN TIG, CHLOROPLASTIC"/>
    <property type="match status" value="1"/>
</dbReference>
<comment type="caution">
    <text evidence="17">The sequence shown here is derived from an EMBL/GenBank/DDBJ whole genome shotgun (WGS) entry which is preliminary data.</text>
</comment>
<dbReference type="GO" id="GO:0051301">
    <property type="term" value="P:cell division"/>
    <property type="evidence" value="ECO:0007669"/>
    <property type="project" value="UniProtKB-KW"/>
</dbReference>
<dbReference type="GO" id="GO:0044183">
    <property type="term" value="F:protein folding chaperone"/>
    <property type="evidence" value="ECO:0007669"/>
    <property type="project" value="TreeGrafter"/>
</dbReference>
<dbReference type="SUPFAM" id="SSF102735">
    <property type="entry name" value="Trigger factor ribosome-binding domain"/>
    <property type="match status" value="1"/>
</dbReference>
<evidence type="ECO:0000256" key="13">
    <source>
        <dbReference type="PROSITE-ProRule" id="PRU00277"/>
    </source>
</evidence>
<keyword evidence="8 12" id="KW-0413">Isomerase</keyword>
<evidence type="ECO:0000256" key="10">
    <source>
        <dbReference type="ARBA" id="ARBA00024849"/>
    </source>
</evidence>
<comment type="catalytic activity">
    <reaction evidence="1 12 13">
        <text>[protein]-peptidylproline (omega=180) = [protein]-peptidylproline (omega=0)</text>
        <dbReference type="Rhea" id="RHEA:16237"/>
        <dbReference type="Rhea" id="RHEA-COMP:10747"/>
        <dbReference type="Rhea" id="RHEA-COMP:10748"/>
        <dbReference type="ChEBI" id="CHEBI:83833"/>
        <dbReference type="ChEBI" id="CHEBI:83834"/>
        <dbReference type="EC" id="5.2.1.8"/>
    </reaction>
</comment>
<evidence type="ECO:0000256" key="12">
    <source>
        <dbReference type="HAMAP-Rule" id="MF_00303"/>
    </source>
</evidence>
<dbReference type="FunFam" id="3.10.50.40:FF:000001">
    <property type="entry name" value="Trigger factor"/>
    <property type="match status" value="1"/>
</dbReference>
<dbReference type="OrthoDB" id="9767721at2"/>